<feature type="region of interest" description="Disordered" evidence="1">
    <location>
        <begin position="148"/>
        <end position="172"/>
    </location>
</feature>
<reference evidence="2 3" key="1">
    <citation type="submission" date="2020-08" db="EMBL/GenBank/DDBJ databases">
        <title>Genomic Encyclopedia of Type Strains, Phase III (KMG-III): the genomes of soil and plant-associated and newly described type strains.</title>
        <authorList>
            <person name="Whitman W."/>
        </authorList>
    </citation>
    <scope>NUCLEOTIDE SEQUENCE [LARGE SCALE GENOMIC DNA]</scope>
    <source>
        <strain evidence="2 3">CECT 8960</strain>
    </source>
</reference>
<dbReference type="Proteomes" id="UP000520767">
    <property type="component" value="Unassembled WGS sequence"/>
</dbReference>
<evidence type="ECO:0000256" key="1">
    <source>
        <dbReference type="SAM" id="MobiDB-lite"/>
    </source>
</evidence>
<evidence type="ECO:0000313" key="2">
    <source>
        <dbReference type="EMBL" id="MBB4912905.1"/>
    </source>
</evidence>
<evidence type="ECO:0000313" key="3">
    <source>
        <dbReference type="Proteomes" id="UP000520767"/>
    </source>
</evidence>
<accession>A0A7W7QFY4</accession>
<gene>
    <name evidence="2" type="ORF">FHR82_009179</name>
</gene>
<comment type="caution">
    <text evidence="2">The sequence shown here is derived from an EMBL/GenBank/DDBJ whole genome shotgun (WGS) entry which is preliminary data.</text>
</comment>
<dbReference type="AlphaFoldDB" id="A0A7W7QFY4"/>
<keyword evidence="3" id="KW-1185">Reference proteome</keyword>
<proteinExistence type="predicted"/>
<dbReference type="Pfam" id="PF19457">
    <property type="entry name" value="DUF5994"/>
    <property type="match status" value="1"/>
</dbReference>
<dbReference type="EMBL" id="JACHJQ010000018">
    <property type="protein sequence ID" value="MBB4912905.1"/>
    <property type="molecule type" value="Genomic_DNA"/>
</dbReference>
<organism evidence="2 3">
    <name type="scientific">Actinophytocola algeriensis</name>
    <dbReference type="NCBI Taxonomy" id="1768010"/>
    <lineage>
        <taxon>Bacteria</taxon>
        <taxon>Bacillati</taxon>
        <taxon>Actinomycetota</taxon>
        <taxon>Actinomycetes</taxon>
        <taxon>Pseudonocardiales</taxon>
        <taxon>Pseudonocardiaceae</taxon>
    </lineage>
</organism>
<feature type="region of interest" description="Disordered" evidence="1">
    <location>
        <begin position="1"/>
        <end position="20"/>
    </location>
</feature>
<protein>
    <submittedName>
        <fullName evidence="2">Uncharacterized protein</fullName>
    </submittedName>
</protein>
<sequence length="172" mass="18629">MTSNSQAHTQPPPARHTPLRLRLKPKAPATGYVDGGWWPRSRDLTAELAALAEVLAVRLGRIERVSYGLSAWDTAPRRVDVDGVPVRLEGFTYQAQNIIHVTGSKAGRISLLVVPPGMTDTAGHDAMMTAGHRGNADRPEEILAAVTLPAPRQAEYSSERGESDGGHSHRRD</sequence>
<feature type="compositionally biased region" description="Basic and acidic residues" evidence="1">
    <location>
        <begin position="157"/>
        <end position="172"/>
    </location>
</feature>
<dbReference type="InterPro" id="IPR046036">
    <property type="entry name" value="DUF5994"/>
</dbReference>
<name>A0A7W7QFY4_9PSEU</name>
<dbReference type="RefSeq" id="WP_184816844.1">
    <property type="nucleotide sequence ID" value="NZ_JACHJQ010000018.1"/>
</dbReference>